<gene>
    <name evidence="1" type="ORF">ABNN70_00380</name>
</gene>
<protein>
    <submittedName>
        <fullName evidence="1">Histidine phosphatase family protein</fullName>
    </submittedName>
</protein>
<reference evidence="1" key="1">
    <citation type="submission" date="2024-06" db="EMBL/GenBank/DDBJ databases">
        <authorList>
            <person name="Fan A."/>
            <person name="Zhang F.Y."/>
            <person name="Zhang L."/>
        </authorList>
    </citation>
    <scope>NUCLEOTIDE SEQUENCE</scope>
    <source>
        <strain evidence="1">Y61</strain>
    </source>
</reference>
<name>A0AAU8IFR2_9BACL</name>
<dbReference type="AlphaFoldDB" id="A0AAU8IFR2"/>
<dbReference type="CDD" id="cd07067">
    <property type="entry name" value="HP_PGM_like"/>
    <property type="match status" value="1"/>
</dbReference>
<dbReference type="EMBL" id="CP159510">
    <property type="protein sequence ID" value="XCJ17047.1"/>
    <property type="molecule type" value="Genomic_DNA"/>
</dbReference>
<dbReference type="SUPFAM" id="SSF53254">
    <property type="entry name" value="Phosphoglycerate mutase-like"/>
    <property type="match status" value="1"/>
</dbReference>
<sequence length="119" mass="13854">MTIIYFVRHAESDARVHNDRCRPLTGKGLKDRTLVTDFLQDKDVNTVFSSPYQRALDTIRHFTDKKGMPIHHVPGFRERTIGQWVDDFQSYAKRQWADFQYKLPAGKACRKPRTVLSAS</sequence>
<dbReference type="RefSeq" id="WP_353948365.1">
    <property type="nucleotide sequence ID" value="NZ_CP159510.1"/>
</dbReference>
<dbReference type="InterPro" id="IPR029033">
    <property type="entry name" value="His_PPase_superfam"/>
</dbReference>
<accession>A0AAU8IFR2</accession>
<dbReference type="InterPro" id="IPR013078">
    <property type="entry name" value="His_Pase_superF_clade-1"/>
</dbReference>
<dbReference type="Pfam" id="PF00300">
    <property type="entry name" value="His_Phos_1"/>
    <property type="match status" value="1"/>
</dbReference>
<dbReference type="Gene3D" id="3.40.50.1240">
    <property type="entry name" value="Phosphoglycerate mutase-like"/>
    <property type="match status" value="1"/>
</dbReference>
<evidence type="ECO:0000313" key="1">
    <source>
        <dbReference type="EMBL" id="XCJ17047.1"/>
    </source>
</evidence>
<organism evidence="1">
    <name type="scientific">Sporolactobacillus sp. Y61</name>
    <dbReference type="NCBI Taxonomy" id="3160863"/>
    <lineage>
        <taxon>Bacteria</taxon>
        <taxon>Bacillati</taxon>
        <taxon>Bacillota</taxon>
        <taxon>Bacilli</taxon>
        <taxon>Bacillales</taxon>
        <taxon>Sporolactobacillaceae</taxon>
        <taxon>Sporolactobacillus</taxon>
    </lineage>
</organism>
<proteinExistence type="predicted"/>